<dbReference type="OrthoDB" id="708928at2"/>
<accession>A0A1I6RBI2</accession>
<proteinExistence type="predicted"/>
<evidence type="ECO:0000313" key="2">
    <source>
        <dbReference type="Proteomes" id="UP000198785"/>
    </source>
</evidence>
<name>A0A1I6RBI2_9SPHI</name>
<reference evidence="1 2" key="1">
    <citation type="submission" date="2016-10" db="EMBL/GenBank/DDBJ databases">
        <authorList>
            <person name="de Groot N.N."/>
        </authorList>
    </citation>
    <scope>NUCLEOTIDE SEQUENCE [LARGE SCALE GENOMIC DNA]</scope>
    <source>
        <strain evidence="1 2">DSM 22789</strain>
    </source>
</reference>
<dbReference type="Proteomes" id="UP000198785">
    <property type="component" value="Unassembled WGS sequence"/>
</dbReference>
<organism evidence="1 2">
    <name type="scientific">Sphingobacterium wenxiniae</name>
    <dbReference type="NCBI Taxonomy" id="683125"/>
    <lineage>
        <taxon>Bacteria</taxon>
        <taxon>Pseudomonadati</taxon>
        <taxon>Bacteroidota</taxon>
        <taxon>Sphingobacteriia</taxon>
        <taxon>Sphingobacteriales</taxon>
        <taxon>Sphingobacteriaceae</taxon>
        <taxon>Sphingobacterium</taxon>
    </lineage>
</organism>
<dbReference type="AlphaFoldDB" id="A0A1I6RBI2"/>
<dbReference type="RefSeq" id="WP_093364543.1">
    <property type="nucleotide sequence ID" value="NZ_FOZZ01000003.1"/>
</dbReference>
<sequence>MARAFLFIVGMVIGAYGMVLSAQIPSYLVTSVQDTIRRDTIVLEEVVVHQKLSPEEQLEAKKAYHKEIFGLGDNKNMVIINPLGGIAVNIQKLYNHFSRRGKGARRLQRIFEEEYADDLVNALWNPLLDEYIPLQGDSLQKFSLYFKPDLDFLANATHYERVEYMVNSLKNYRDSVDVIHKNLELKAEP</sequence>
<keyword evidence="2" id="KW-1185">Reference proteome</keyword>
<dbReference type="EMBL" id="FOZZ01000003">
    <property type="protein sequence ID" value="SFS62072.1"/>
    <property type="molecule type" value="Genomic_DNA"/>
</dbReference>
<evidence type="ECO:0000313" key="1">
    <source>
        <dbReference type="EMBL" id="SFS62072.1"/>
    </source>
</evidence>
<gene>
    <name evidence="1" type="ORF">SAMN05660206_103330</name>
</gene>
<protein>
    <submittedName>
        <fullName evidence="1">Uncharacterized protein</fullName>
    </submittedName>
</protein>